<dbReference type="Proteomes" id="UP001163603">
    <property type="component" value="Chromosome 4"/>
</dbReference>
<organism evidence="1 2">
    <name type="scientific">Pistacia integerrima</name>
    <dbReference type="NCBI Taxonomy" id="434235"/>
    <lineage>
        <taxon>Eukaryota</taxon>
        <taxon>Viridiplantae</taxon>
        <taxon>Streptophyta</taxon>
        <taxon>Embryophyta</taxon>
        <taxon>Tracheophyta</taxon>
        <taxon>Spermatophyta</taxon>
        <taxon>Magnoliopsida</taxon>
        <taxon>eudicotyledons</taxon>
        <taxon>Gunneridae</taxon>
        <taxon>Pentapetalae</taxon>
        <taxon>rosids</taxon>
        <taxon>malvids</taxon>
        <taxon>Sapindales</taxon>
        <taxon>Anacardiaceae</taxon>
        <taxon>Pistacia</taxon>
    </lineage>
</organism>
<evidence type="ECO:0000313" key="2">
    <source>
        <dbReference type="Proteomes" id="UP001163603"/>
    </source>
</evidence>
<dbReference type="EMBL" id="CM047739">
    <property type="protein sequence ID" value="KAJ0043196.1"/>
    <property type="molecule type" value="Genomic_DNA"/>
</dbReference>
<name>A0ACC0YZ56_9ROSI</name>
<comment type="caution">
    <text evidence="1">The sequence shown here is derived from an EMBL/GenBank/DDBJ whole genome shotgun (WGS) entry which is preliminary data.</text>
</comment>
<accession>A0ACC0YZ56</accession>
<proteinExistence type="predicted"/>
<gene>
    <name evidence="1" type="ORF">Pint_18334</name>
</gene>
<keyword evidence="2" id="KW-1185">Reference proteome</keyword>
<evidence type="ECO:0000313" key="1">
    <source>
        <dbReference type="EMBL" id="KAJ0043196.1"/>
    </source>
</evidence>
<protein>
    <submittedName>
        <fullName evidence="1">Uncharacterized protein</fullName>
    </submittedName>
</protein>
<reference evidence="2" key="1">
    <citation type="journal article" date="2023" name="G3 (Bethesda)">
        <title>Genome assembly and association tests identify interacting loci associated with vigor, precocity, and sex in interspecific pistachio rootstocks.</title>
        <authorList>
            <person name="Palmer W."/>
            <person name="Jacygrad E."/>
            <person name="Sagayaradj S."/>
            <person name="Cavanaugh K."/>
            <person name="Han R."/>
            <person name="Bertier L."/>
            <person name="Beede B."/>
            <person name="Kafkas S."/>
            <person name="Golino D."/>
            <person name="Preece J."/>
            <person name="Michelmore R."/>
        </authorList>
    </citation>
    <scope>NUCLEOTIDE SEQUENCE [LARGE SCALE GENOMIC DNA]</scope>
</reference>
<sequence>MLKTEIDQTQGDKSKEAVIDADGFQTVTGKGRGKFKFNVEGRSSSTRLEQRVRPREDTNKPPRLEQGARLEKENQAIEKILKLTVSVGNSFHCLTAVQDGELEGSILLRKYPGDSILIETKETYVEEDSKMKGPDVESDCVSM</sequence>